<feature type="transmembrane region" description="Helical" evidence="5">
    <location>
        <begin position="61"/>
        <end position="81"/>
    </location>
</feature>
<keyword evidence="8" id="KW-1185">Reference proteome</keyword>
<protein>
    <submittedName>
        <fullName evidence="7">ABC-2 type transporter</fullName>
    </submittedName>
</protein>
<dbReference type="eggNOG" id="arCOG01465">
    <property type="taxonomic scope" value="Archaea"/>
</dbReference>
<feature type="transmembrane region" description="Helical" evidence="5">
    <location>
        <begin position="102"/>
        <end position="128"/>
    </location>
</feature>
<dbReference type="Pfam" id="PF01061">
    <property type="entry name" value="ABC2_membrane"/>
    <property type="match status" value="1"/>
</dbReference>
<accession>A8MA09</accession>
<feature type="transmembrane region" description="Helical" evidence="5">
    <location>
        <begin position="172"/>
        <end position="192"/>
    </location>
</feature>
<keyword evidence="3 5" id="KW-1133">Transmembrane helix</keyword>
<keyword evidence="2 5" id="KW-0812">Transmembrane</keyword>
<feature type="transmembrane region" description="Helical" evidence="5">
    <location>
        <begin position="225"/>
        <end position="248"/>
    </location>
</feature>
<evidence type="ECO:0000313" key="8">
    <source>
        <dbReference type="Proteomes" id="UP000001137"/>
    </source>
</evidence>
<dbReference type="GeneID" id="5709268"/>
<evidence type="ECO:0000256" key="5">
    <source>
        <dbReference type="SAM" id="Phobius"/>
    </source>
</evidence>
<dbReference type="PANTHER" id="PTHR43229">
    <property type="entry name" value="NODULATION PROTEIN J"/>
    <property type="match status" value="1"/>
</dbReference>
<reference evidence="7 8" key="1">
    <citation type="submission" date="2007-10" db="EMBL/GenBank/DDBJ databases">
        <title>Complete sequence of Caldivirga maquilingensis IC-167.</title>
        <authorList>
            <consortium name="US DOE Joint Genome Institute"/>
            <person name="Copeland A."/>
            <person name="Lucas S."/>
            <person name="Lapidus A."/>
            <person name="Barry K."/>
            <person name="Glavina del Rio T."/>
            <person name="Dalin E."/>
            <person name="Tice H."/>
            <person name="Pitluck S."/>
            <person name="Saunders E."/>
            <person name="Brettin T."/>
            <person name="Bruce D."/>
            <person name="Detter J.C."/>
            <person name="Han C."/>
            <person name="Schmutz J."/>
            <person name="Larimer F."/>
            <person name="Land M."/>
            <person name="Hauser L."/>
            <person name="Kyrpides N."/>
            <person name="Ivanova N."/>
            <person name="Biddle J.F."/>
            <person name="Zhang Z."/>
            <person name="Fitz-Gibbon S.T."/>
            <person name="Lowe T.M."/>
            <person name="Saltikov C."/>
            <person name="House C.H."/>
            <person name="Richardson P."/>
        </authorList>
    </citation>
    <scope>NUCLEOTIDE SEQUENCE [LARGE SCALE GENOMIC DNA]</scope>
    <source>
        <strain evidence="8">ATCC 700844 / DSM 13496 / JCM 10307 / IC-167</strain>
    </source>
</reference>
<dbReference type="AlphaFoldDB" id="A8MA09"/>
<dbReference type="PANTHER" id="PTHR43229:SF2">
    <property type="entry name" value="NODULATION PROTEIN J"/>
    <property type="match status" value="1"/>
</dbReference>
<feature type="domain" description="ABC-2 type transporter transmembrane" evidence="6">
    <location>
        <begin position="9"/>
        <end position="214"/>
    </location>
</feature>
<evidence type="ECO:0000259" key="6">
    <source>
        <dbReference type="Pfam" id="PF01061"/>
    </source>
</evidence>
<evidence type="ECO:0000256" key="1">
    <source>
        <dbReference type="ARBA" id="ARBA00004141"/>
    </source>
</evidence>
<keyword evidence="4 5" id="KW-0472">Membrane</keyword>
<evidence type="ECO:0000313" key="7">
    <source>
        <dbReference type="EMBL" id="ABW02480.1"/>
    </source>
</evidence>
<feature type="transmembrane region" description="Helical" evidence="5">
    <location>
        <begin position="140"/>
        <end position="165"/>
    </location>
</feature>
<organism evidence="7 8">
    <name type="scientific">Caldivirga maquilingensis (strain ATCC 700844 / DSM 13496 / JCM 10307 / IC-167)</name>
    <dbReference type="NCBI Taxonomy" id="397948"/>
    <lineage>
        <taxon>Archaea</taxon>
        <taxon>Thermoproteota</taxon>
        <taxon>Thermoprotei</taxon>
        <taxon>Thermoproteales</taxon>
        <taxon>Thermoproteaceae</taxon>
        <taxon>Caldivirga</taxon>
    </lineage>
</organism>
<dbReference type="Proteomes" id="UP000001137">
    <property type="component" value="Chromosome"/>
</dbReference>
<dbReference type="InterPro" id="IPR051784">
    <property type="entry name" value="Nod_factor_ABC_transporter"/>
</dbReference>
<sequence>MRLTDKLSLFWAIMINEFKIVSREPGGLVILIIMPYLVAGGMAAMASFFTRVNGVDFIRQFIGFEIIMVSVIMVQTGARFLNEERSGGRLEALMATPVSMYVVLFATSMVMVLVNVGAYVVASLPIIYSAFGLSGLIRLIPSMVIVIIGLMPLYGIGLALAGVVIRIRDVDALMNVVTSLITVLSGATYPLYVLPKWVNAIVVAMPMYQLYQTTISVVLGNGLSALIYGLVASTVAYLMLGVFTYGRIERSVLKSGIR</sequence>
<comment type="subcellular location">
    <subcellularLocation>
        <location evidence="1">Membrane</location>
        <topology evidence="1">Multi-pass membrane protein</topology>
    </subcellularLocation>
</comment>
<gene>
    <name evidence="7" type="ordered locus">Cmaq_1657</name>
</gene>
<dbReference type="STRING" id="397948.Cmaq_1657"/>
<dbReference type="EMBL" id="CP000852">
    <property type="protein sequence ID" value="ABW02480.1"/>
    <property type="molecule type" value="Genomic_DNA"/>
</dbReference>
<feature type="transmembrane region" description="Helical" evidence="5">
    <location>
        <begin position="28"/>
        <end position="49"/>
    </location>
</feature>
<dbReference type="InterPro" id="IPR013525">
    <property type="entry name" value="ABC2_TM"/>
</dbReference>
<dbReference type="KEGG" id="cma:Cmaq_1657"/>
<evidence type="ECO:0000256" key="3">
    <source>
        <dbReference type="ARBA" id="ARBA00022989"/>
    </source>
</evidence>
<dbReference type="RefSeq" id="WP_012186699.1">
    <property type="nucleotide sequence ID" value="NC_009954.1"/>
</dbReference>
<evidence type="ECO:0000256" key="2">
    <source>
        <dbReference type="ARBA" id="ARBA00022692"/>
    </source>
</evidence>
<dbReference type="HOGENOM" id="CLU_1136114_0_0_2"/>
<evidence type="ECO:0000256" key="4">
    <source>
        <dbReference type="ARBA" id="ARBA00023136"/>
    </source>
</evidence>
<proteinExistence type="predicted"/>
<name>A8MA09_CALMQ</name>
<dbReference type="GO" id="GO:0016020">
    <property type="term" value="C:membrane"/>
    <property type="evidence" value="ECO:0007669"/>
    <property type="project" value="UniProtKB-SubCell"/>
</dbReference>
<dbReference type="GO" id="GO:0140359">
    <property type="term" value="F:ABC-type transporter activity"/>
    <property type="evidence" value="ECO:0007669"/>
    <property type="project" value="InterPro"/>
</dbReference>